<protein>
    <submittedName>
        <fullName evidence="2">Uncharacterized protein</fullName>
    </submittedName>
</protein>
<keyword evidence="3" id="KW-1185">Reference proteome</keyword>
<feature type="region of interest" description="Disordered" evidence="1">
    <location>
        <begin position="1"/>
        <end position="70"/>
    </location>
</feature>
<accession>A0A9J5WZ49</accession>
<dbReference type="OrthoDB" id="1306009at2759"/>
<gene>
    <name evidence="2" type="ORF">H5410_051686</name>
</gene>
<reference evidence="2 3" key="1">
    <citation type="submission" date="2020-09" db="EMBL/GenBank/DDBJ databases">
        <title>De no assembly of potato wild relative species, Solanum commersonii.</title>
        <authorList>
            <person name="Cho K."/>
        </authorList>
    </citation>
    <scope>NUCLEOTIDE SEQUENCE [LARGE SCALE GENOMIC DNA]</scope>
    <source>
        <strain evidence="2">LZ3.2</strain>
        <tissue evidence="2">Leaf</tissue>
    </source>
</reference>
<evidence type="ECO:0000313" key="3">
    <source>
        <dbReference type="Proteomes" id="UP000824120"/>
    </source>
</evidence>
<dbReference type="Proteomes" id="UP000824120">
    <property type="component" value="Chromosome 10"/>
</dbReference>
<dbReference type="AlphaFoldDB" id="A0A9J5WZ49"/>
<dbReference type="EMBL" id="JACXVP010000010">
    <property type="protein sequence ID" value="KAG5581059.1"/>
    <property type="molecule type" value="Genomic_DNA"/>
</dbReference>
<evidence type="ECO:0000313" key="2">
    <source>
        <dbReference type="EMBL" id="KAG5581059.1"/>
    </source>
</evidence>
<feature type="compositionally biased region" description="Polar residues" evidence="1">
    <location>
        <begin position="47"/>
        <end position="57"/>
    </location>
</feature>
<organism evidence="2 3">
    <name type="scientific">Solanum commersonii</name>
    <name type="common">Commerson's wild potato</name>
    <name type="synonym">Commerson's nightshade</name>
    <dbReference type="NCBI Taxonomy" id="4109"/>
    <lineage>
        <taxon>Eukaryota</taxon>
        <taxon>Viridiplantae</taxon>
        <taxon>Streptophyta</taxon>
        <taxon>Embryophyta</taxon>
        <taxon>Tracheophyta</taxon>
        <taxon>Spermatophyta</taxon>
        <taxon>Magnoliopsida</taxon>
        <taxon>eudicotyledons</taxon>
        <taxon>Gunneridae</taxon>
        <taxon>Pentapetalae</taxon>
        <taxon>asterids</taxon>
        <taxon>lamiids</taxon>
        <taxon>Solanales</taxon>
        <taxon>Solanaceae</taxon>
        <taxon>Solanoideae</taxon>
        <taxon>Solaneae</taxon>
        <taxon>Solanum</taxon>
    </lineage>
</organism>
<evidence type="ECO:0000256" key="1">
    <source>
        <dbReference type="SAM" id="MobiDB-lite"/>
    </source>
</evidence>
<proteinExistence type="predicted"/>
<feature type="compositionally biased region" description="Polar residues" evidence="1">
    <location>
        <begin position="1"/>
        <end position="20"/>
    </location>
</feature>
<comment type="caution">
    <text evidence="2">The sequence shown here is derived from an EMBL/GenBank/DDBJ whole genome shotgun (WGS) entry which is preliminary data.</text>
</comment>
<sequence length="70" mass="7649">MTNDGKINATNTEANVTQDYTSKKGYGKKKNVTDKNQMSLEVEPNEGITSQEPSTTEANEDDVEVLPNEG</sequence>
<name>A0A9J5WZ49_SOLCO</name>